<dbReference type="Pfam" id="PF02321">
    <property type="entry name" value="OEP"/>
    <property type="match status" value="2"/>
</dbReference>
<protein>
    <submittedName>
        <fullName evidence="10">Fusaric acid resistance protein</fullName>
    </submittedName>
</protein>
<dbReference type="SUPFAM" id="SSF56954">
    <property type="entry name" value="Outer membrane efflux proteins (OEP)"/>
    <property type="match status" value="1"/>
</dbReference>
<dbReference type="GO" id="GO:0015562">
    <property type="term" value="F:efflux transmembrane transporter activity"/>
    <property type="evidence" value="ECO:0007669"/>
    <property type="project" value="InterPro"/>
</dbReference>
<evidence type="ECO:0000313" key="10">
    <source>
        <dbReference type="EMBL" id="OHX12417.1"/>
    </source>
</evidence>
<dbReference type="PANTHER" id="PTHR30203:SF20">
    <property type="entry name" value="MULTIDRUG RESISTANCE OUTER MEMBRANE PROTEIN MDTP-RELATED"/>
    <property type="match status" value="1"/>
</dbReference>
<gene>
    <name evidence="10" type="ORF">BI347_02085</name>
</gene>
<evidence type="ECO:0000256" key="4">
    <source>
        <dbReference type="ARBA" id="ARBA00022692"/>
    </source>
</evidence>
<evidence type="ECO:0000256" key="6">
    <source>
        <dbReference type="ARBA" id="ARBA00023136"/>
    </source>
</evidence>
<comment type="caution">
    <text evidence="10">The sequence shown here is derived from an EMBL/GenBank/DDBJ whole genome shotgun (WGS) entry which is preliminary data.</text>
</comment>
<reference evidence="10 11" key="1">
    <citation type="submission" date="2016-09" db="EMBL/GenBank/DDBJ databases">
        <title>Chromobacterium muskegensis sp. nov., an insecticidal bacterium isolated from Sphagnum bogs.</title>
        <authorList>
            <person name="Sparks M.E."/>
            <person name="Blackburn M.B."/>
            <person name="Gundersen-Rindal D.E."/>
            <person name="Mitchell A."/>
            <person name="Farrar R."/>
            <person name="Kuhar D."/>
        </authorList>
    </citation>
    <scope>NUCLEOTIDE SEQUENCE [LARGE SCALE GENOMIC DNA]</scope>
    <source>
        <strain evidence="10 11">37-2</strain>
    </source>
</reference>
<evidence type="ECO:0000256" key="7">
    <source>
        <dbReference type="ARBA" id="ARBA00023139"/>
    </source>
</evidence>
<sequence length="481" mass="51516">MQRLNSVVIAGLALLAAACADPGAQRPQSRLLDPNSLDAGRLIQQAAAKAAWPQADWWRGLHDEQLNRLIAAALADNPSLHAAEARLRQAQAMSGVAEAVTRPQVGGEASFTRQRYSEQDFIPPPEAGNYSWYNHAALNASYDLDLWGRQRAALSASLDEAQVLAAEAQLARLNLTAAVVRSYVQLALQYAEKDLLQDNLTQRERSWQLAKKRKAAGLATEAEVLLLEARLPAARNQIEQVDEAITLLRNQLAALCGQGPAAGEGLLRPTLRLDEAAPRLPSALPAELVGRRPDVSAQRWKVEAEARKIDAAKAAFYPNINLLAFAGFQSIGFDNFPSAATAVRGIGPAVSLPIFEGGRLRSALSAQTAAYDAAVDSYNASVVRALNEVAGAIAKVESQAGQQKQTEQALASAQKAFKLALQGYRAGLSDQDNVIAARLAWLAAQQQLVRIRSERLDSFAALMSALGGGAAVHQPAEEQPQ</sequence>
<evidence type="ECO:0000256" key="3">
    <source>
        <dbReference type="ARBA" id="ARBA00022452"/>
    </source>
</evidence>
<dbReference type="PANTHER" id="PTHR30203">
    <property type="entry name" value="OUTER MEMBRANE CATION EFFLUX PROTEIN"/>
    <property type="match status" value="1"/>
</dbReference>
<proteinExistence type="inferred from homology"/>
<dbReference type="NCBIfam" id="TIGR01845">
    <property type="entry name" value="outer_NodT"/>
    <property type="match status" value="1"/>
</dbReference>
<dbReference type="Gene3D" id="2.20.200.10">
    <property type="entry name" value="Outer membrane efflux proteins (OEP)"/>
    <property type="match status" value="1"/>
</dbReference>
<feature type="chain" id="PRO_5010009033" evidence="9">
    <location>
        <begin position="21"/>
        <end position="481"/>
    </location>
</feature>
<keyword evidence="6 9" id="KW-0472">Membrane</keyword>
<dbReference type="STRING" id="1903179.BI347_02085"/>
<name>A0A1S1WYN1_9NEIS</name>
<dbReference type="Proteomes" id="UP000180088">
    <property type="component" value="Unassembled WGS sequence"/>
</dbReference>
<accession>A0A1S1WYN1</accession>
<keyword evidence="5 9" id="KW-0732">Signal</keyword>
<organism evidence="10 11">
    <name type="scientific">Chromobacterium sphagni</name>
    <dbReference type="NCBI Taxonomy" id="1903179"/>
    <lineage>
        <taxon>Bacteria</taxon>
        <taxon>Pseudomonadati</taxon>
        <taxon>Pseudomonadota</taxon>
        <taxon>Betaproteobacteria</taxon>
        <taxon>Neisseriales</taxon>
        <taxon>Chromobacteriaceae</taxon>
        <taxon>Chromobacterium</taxon>
    </lineage>
</organism>
<keyword evidence="4 9" id="KW-0812">Transmembrane</keyword>
<dbReference type="AlphaFoldDB" id="A0A1S1WYN1"/>
<evidence type="ECO:0000256" key="1">
    <source>
        <dbReference type="ARBA" id="ARBA00004370"/>
    </source>
</evidence>
<keyword evidence="3 9" id="KW-1134">Transmembrane beta strand</keyword>
<dbReference type="OrthoDB" id="9770517at2"/>
<dbReference type="Gene3D" id="1.20.1600.10">
    <property type="entry name" value="Outer membrane efflux proteins (OEP)"/>
    <property type="match status" value="1"/>
</dbReference>
<comment type="similarity">
    <text evidence="2 9">Belongs to the outer membrane factor (OMF) (TC 1.B.17) family.</text>
</comment>
<keyword evidence="8 9" id="KW-0449">Lipoprotein</keyword>
<comment type="subcellular location">
    <subcellularLocation>
        <location evidence="9">Cell membrane</location>
        <topology evidence="9">Lipid-anchor</topology>
    </subcellularLocation>
    <subcellularLocation>
        <location evidence="1">Membrane</location>
    </subcellularLocation>
</comment>
<feature type="signal peptide" evidence="9">
    <location>
        <begin position="1"/>
        <end position="20"/>
    </location>
</feature>
<evidence type="ECO:0000313" key="11">
    <source>
        <dbReference type="Proteomes" id="UP000180088"/>
    </source>
</evidence>
<keyword evidence="7 9" id="KW-0564">Palmitate</keyword>
<evidence type="ECO:0000256" key="5">
    <source>
        <dbReference type="ARBA" id="ARBA00022729"/>
    </source>
</evidence>
<dbReference type="PROSITE" id="PS51257">
    <property type="entry name" value="PROKAR_LIPOPROTEIN"/>
    <property type="match status" value="1"/>
</dbReference>
<dbReference type="InterPro" id="IPR003423">
    <property type="entry name" value="OMP_efflux"/>
</dbReference>
<dbReference type="RefSeq" id="WP_071115200.1">
    <property type="nucleotide sequence ID" value="NZ_MKCS01000001.1"/>
</dbReference>
<evidence type="ECO:0000256" key="8">
    <source>
        <dbReference type="ARBA" id="ARBA00023288"/>
    </source>
</evidence>
<dbReference type="GO" id="GO:0005886">
    <property type="term" value="C:plasma membrane"/>
    <property type="evidence" value="ECO:0007669"/>
    <property type="project" value="UniProtKB-SubCell"/>
</dbReference>
<evidence type="ECO:0000256" key="9">
    <source>
        <dbReference type="RuleBase" id="RU362097"/>
    </source>
</evidence>
<evidence type="ECO:0000256" key="2">
    <source>
        <dbReference type="ARBA" id="ARBA00007613"/>
    </source>
</evidence>
<dbReference type="InterPro" id="IPR010131">
    <property type="entry name" value="MdtP/NodT-like"/>
</dbReference>
<dbReference type="EMBL" id="MKCS01000001">
    <property type="protein sequence ID" value="OHX12417.1"/>
    <property type="molecule type" value="Genomic_DNA"/>
</dbReference>